<protein>
    <submittedName>
        <fullName evidence="5">Helix-turn-helix transcriptional regulator</fullName>
    </submittedName>
</protein>
<dbReference type="Proteomes" id="UP000664632">
    <property type="component" value="Unassembled WGS sequence"/>
</dbReference>
<dbReference type="Gene3D" id="1.10.10.60">
    <property type="entry name" value="Homeodomain-like"/>
    <property type="match status" value="2"/>
</dbReference>
<keyword evidence="2" id="KW-0238">DNA-binding</keyword>
<dbReference type="InterPro" id="IPR018060">
    <property type="entry name" value="HTH_AraC"/>
</dbReference>
<reference evidence="5 6" key="1">
    <citation type="submission" date="2021-03" db="EMBL/GenBank/DDBJ databases">
        <title>Enterococcal diversity collection.</title>
        <authorList>
            <person name="Gilmore M.S."/>
            <person name="Schwartzman J."/>
            <person name="Van Tyne D."/>
            <person name="Martin M."/>
            <person name="Earl A.M."/>
            <person name="Manson A.L."/>
            <person name="Straub T."/>
            <person name="Salamzade R."/>
            <person name="Saavedra J."/>
            <person name="Lebreton F."/>
            <person name="Prichula J."/>
            <person name="Schaufler K."/>
            <person name="Gaca A."/>
            <person name="Sgardioli B."/>
            <person name="Wagenaar J."/>
            <person name="Strong T."/>
        </authorList>
    </citation>
    <scope>NUCLEOTIDE SEQUENCE [LARGE SCALE GENOMIC DNA]</scope>
    <source>
        <strain evidence="5 6">DIV0869a</strain>
    </source>
</reference>
<name>A0ABS3GYG9_9ENTE</name>
<comment type="caution">
    <text evidence="5">The sequence shown here is derived from an EMBL/GenBank/DDBJ whole genome shotgun (WGS) entry which is preliminary data.</text>
</comment>
<dbReference type="SUPFAM" id="SSF46689">
    <property type="entry name" value="Homeodomain-like"/>
    <property type="match status" value="1"/>
</dbReference>
<evidence type="ECO:0000256" key="1">
    <source>
        <dbReference type="ARBA" id="ARBA00023015"/>
    </source>
</evidence>
<dbReference type="SMART" id="SM00342">
    <property type="entry name" value="HTH_ARAC"/>
    <property type="match status" value="1"/>
</dbReference>
<dbReference type="InterPro" id="IPR018062">
    <property type="entry name" value="HTH_AraC-typ_CS"/>
</dbReference>
<proteinExistence type="predicted"/>
<dbReference type="InterPro" id="IPR009057">
    <property type="entry name" value="Homeodomain-like_sf"/>
</dbReference>
<dbReference type="PANTHER" id="PTHR43280">
    <property type="entry name" value="ARAC-FAMILY TRANSCRIPTIONAL REGULATOR"/>
    <property type="match status" value="1"/>
</dbReference>
<dbReference type="PANTHER" id="PTHR43280:SF2">
    <property type="entry name" value="HTH-TYPE TRANSCRIPTIONAL REGULATOR EXSA"/>
    <property type="match status" value="1"/>
</dbReference>
<organism evidence="5 6">
    <name type="scientific">Candidatus Enterococcus ikei</name>
    <dbReference type="NCBI Taxonomy" id="2815326"/>
    <lineage>
        <taxon>Bacteria</taxon>
        <taxon>Bacillati</taxon>
        <taxon>Bacillota</taxon>
        <taxon>Bacilli</taxon>
        <taxon>Lactobacillales</taxon>
        <taxon>Enterococcaceae</taxon>
        <taxon>Enterococcus</taxon>
    </lineage>
</organism>
<keyword evidence="1" id="KW-0805">Transcription regulation</keyword>
<evidence type="ECO:0000313" key="6">
    <source>
        <dbReference type="Proteomes" id="UP000664632"/>
    </source>
</evidence>
<evidence type="ECO:0000256" key="2">
    <source>
        <dbReference type="ARBA" id="ARBA00023125"/>
    </source>
</evidence>
<dbReference type="PRINTS" id="PR00032">
    <property type="entry name" value="HTHARAC"/>
</dbReference>
<sequence length="317" mass="37432">MYRFTHQQHEHFYRYLETLDCYITSETGMIEELQAFEHDDKRQIASLVCQNTKGTLKFSAPYLRILYILEGEVKLLLDGKELYHCAGTLILSNQYTTIDYEELSLETKIVSFYFKSDYFSDSLLNQLSEETSLYRFFVESLKKQDEKIGRYYVFAFDTIDDIHFYCLLLLKQIVKMRYFNNKVTKSAFLLLIVEISQLADKALCIKDSFISSELLIFEVLGYMENHLQTVTLENVAKKFHFHPNYLSSLIKQNTQQTFTECLIALRLNYAKQYLTQTDLTIQEIIENLGYSDKAFFFKVFKKETGYTPGAYRRAKKF</sequence>
<evidence type="ECO:0000259" key="4">
    <source>
        <dbReference type="PROSITE" id="PS01124"/>
    </source>
</evidence>
<evidence type="ECO:0000313" key="5">
    <source>
        <dbReference type="EMBL" id="MBO0440313.1"/>
    </source>
</evidence>
<dbReference type="InterPro" id="IPR020449">
    <property type="entry name" value="Tscrpt_reg_AraC-type_HTH"/>
</dbReference>
<keyword evidence="3" id="KW-0804">Transcription</keyword>
<dbReference type="EMBL" id="JAFLWD010000017">
    <property type="protein sequence ID" value="MBO0440313.1"/>
    <property type="molecule type" value="Genomic_DNA"/>
</dbReference>
<dbReference type="PROSITE" id="PS00041">
    <property type="entry name" value="HTH_ARAC_FAMILY_1"/>
    <property type="match status" value="1"/>
</dbReference>
<accession>A0ABS3GYG9</accession>
<gene>
    <name evidence="5" type="ORF">JZO69_08075</name>
</gene>
<evidence type="ECO:0000256" key="3">
    <source>
        <dbReference type="ARBA" id="ARBA00023163"/>
    </source>
</evidence>
<keyword evidence="6" id="KW-1185">Reference proteome</keyword>
<dbReference type="Pfam" id="PF12833">
    <property type="entry name" value="HTH_18"/>
    <property type="match status" value="1"/>
</dbReference>
<feature type="domain" description="HTH araC/xylS-type" evidence="4">
    <location>
        <begin position="217"/>
        <end position="314"/>
    </location>
</feature>
<dbReference type="PROSITE" id="PS01124">
    <property type="entry name" value="HTH_ARAC_FAMILY_2"/>
    <property type="match status" value="1"/>
</dbReference>
<dbReference type="RefSeq" id="WP_207112373.1">
    <property type="nucleotide sequence ID" value="NZ_JAFLWD010000017.1"/>
</dbReference>